<name>A0ABX5F9D6_9CHRO</name>
<accession>A0ABX5F9D6</accession>
<evidence type="ECO:0000313" key="4">
    <source>
        <dbReference type="Proteomes" id="UP000238218"/>
    </source>
</evidence>
<comment type="caution">
    <text evidence="3">The sequence shown here is derived from an EMBL/GenBank/DDBJ whole genome shotgun (WGS) entry which is preliminary data.</text>
</comment>
<proteinExistence type="predicted"/>
<dbReference type="RefSeq" id="WP_106220466.1">
    <property type="nucleotide sequence ID" value="NZ_PVWP01000003.1"/>
</dbReference>
<feature type="compositionally biased region" description="Low complexity" evidence="1">
    <location>
        <begin position="470"/>
        <end position="482"/>
    </location>
</feature>
<evidence type="ECO:0000256" key="1">
    <source>
        <dbReference type="SAM" id="MobiDB-lite"/>
    </source>
</evidence>
<feature type="chain" id="PRO_5045501321" description="DUF3370 domain-containing protein" evidence="2">
    <location>
        <begin position="25"/>
        <end position="493"/>
    </location>
</feature>
<sequence>MNATIRALALPALALAALGGPLQAQPQPAPTPPVLRPGTVAPLPGRLDAVPMVNDNNPEVIKGPGILLSTFDGQRGYAGRPLGVPSAHLNAAVSGPFELFSHHIYAGTPESLDSTLWLAVVAAPRGSGPVKLRTVAGSTALSQSVDPDQPSAPFLPLPALMEQGSTPIWAGPGSRVATELLARQRSPLVPEGWTLPAGQLSTLMVLPLPVRGLDPLLNGLNLQLRLHSDAPVDVATLAAFGPVDRPPDPAVWQRLLQGGLSPKEHSPSPRGASGPMIYSRVSGVQEGSAWVGRITDPGRPTLSVSRAPISWPIASLERGTLGTGQVQTAPLRAFYPGTAWAAHGNYGVTYDLSLPLRNDTPRPVQLALALESPIKTDQPLGGLRFNTTPARAVMFRGTVEVSGLDNAAGGPGGRRRFHLVLRAGQEGPPLGTVSLRPGQERQLRVRLIYPADATPPQVLSLIPVVKPVAPGTAPGAAPGAAVKQSGAPPASRP</sequence>
<keyword evidence="2" id="KW-0732">Signal</keyword>
<dbReference type="InterPro" id="IPR021801">
    <property type="entry name" value="DUF3370"/>
</dbReference>
<reference evidence="3 4" key="1">
    <citation type="submission" date="2018-03" db="EMBL/GenBank/DDBJ databases">
        <title>The ancient ancestry and fast evolution of plastids.</title>
        <authorList>
            <person name="Moore K.R."/>
            <person name="Magnabosco C."/>
            <person name="Momper L."/>
            <person name="Gold D.A."/>
            <person name="Bosak T."/>
            <person name="Fournier G.P."/>
        </authorList>
    </citation>
    <scope>NUCLEOTIDE SEQUENCE [LARGE SCALE GENOMIC DNA]</scope>
    <source>
        <strain evidence="3 4">CCALA 015</strain>
    </source>
</reference>
<evidence type="ECO:0000256" key="2">
    <source>
        <dbReference type="SAM" id="SignalP"/>
    </source>
</evidence>
<feature type="region of interest" description="Disordered" evidence="1">
    <location>
        <begin position="470"/>
        <end position="493"/>
    </location>
</feature>
<gene>
    <name evidence="3" type="ORF">C7B81_06545</name>
</gene>
<dbReference type="EMBL" id="PVWP01000003">
    <property type="protein sequence ID" value="PSB38352.1"/>
    <property type="molecule type" value="Genomic_DNA"/>
</dbReference>
<dbReference type="Proteomes" id="UP000238218">
    <property type="component" value="Unassembled WGS sequence"/>
</dbReference>
<keyword evidence="4" id="KW-1185">Reference proteome</keyword>
<dbReference type="Pfam" id="PF11850">
    <property type="entry name" value="DUF3370"/>
    <property type="match status" value="1"/>
</dbReference>
<feature type="signal peptide" evidence="2">
    <location>
        <begin position="1"/>
        <end position="24"/>
    </location>
</feature>
<evidence type="ECO:0008006" key="5">
    <source>
        <dbReference type="Google" id="ProtNLM"/>
    </source>
</evidence>
<organism evidence="3 4">
    <name type="scientific">Aphanothece cf. minutissima CCALA 015</name>
    <dbReference type="NCBI Taxonomy" id="2107695"/>
    <lineage>
        <taxon>Bacteria</taxon>
        <taxon>Bacillati</taxon>
        <taxon>Cyanobacteriota</taxon>
        <taxon>Cyanophyceae</taxon>
        <taxon>Oscillatoriophycideae</taxon>
        <taxon>Chroococcales</taxon>
        <taxon>Aphanothecaceae</taxon>
        <taxon>Aphanothece</taxon>
    </lineage>
</organism>
<protein>
    <recommendedName>
        <fullName evidence="5">DUF3370 domain-containing protein</fullName>
    </recommendedName>
</protein>
<evidence type="ECO:0000313" key="3">
    <source>
        <dbReference type="EMBL" id="PSB38352.1"/>
    </source>
</evidence>